<dbReference type="RefSeq" id="XP_029013759.1">
    <property type="nucleotide sequence ID" value="XM_029157926.3"/>
</dbReference>
<dbReference type="UniPathway" id="UPA00143"/>
<dbReference type="GO" id="GO:0061630">
    <property type="term" value="F:ubiquitin protein ligase activity"/>
    <property type="evidence" value="ECO:0007669"/>
    <property type="project" value="UniProtKB-EC"/>
</dbReference>
<dbReference type="InterPro" id="IPR039396">
    <property type="entry name" value="Deltex_C"/>
</dbReference>
<feature type="domain" description="Deltex C-terminal" evidence="7">
    <location>
        <begin position="966"/>
        <end position="1089"/>
    </location>
</feature>
<evidence type="ECO:0000313" key="9">
    <source>
        <dbReference type="Proteomes" id="UP000515150"/>
    </source>
</evidence>
<comment type="pathway">
    <text evidence="2">Protein modification; protein ubiquitination.</text>
</comment>
<feature type="compositionally biased region" description="Basic and acidic residues" evidence="6">
    <location>
        <begin position="900"/>
        <end position="911"/>
    </location>
</feature>
<evidence type="ECO:0000256" key="1">
    <source>
        <dbReference type="ARBA" id="ARBA00000900"/>
    </source>
</evidence>
<feature type="compositionally biased region" description="Polar residues" evidence="6">
    <location>
        <begin position="578"/>
        <end position="590"/>
    </location>
</feature>
<dbReference type="AlphaFoldDB" id="A0A6P7N7B1"/>
<sequence>MAEPGRTLRVTGLPTGFEEDRLKDKLLIHFMQTRNGGGEIESLTIDKATPISALITYEDSAVAQRVIQQGRHTLEVDGKKYKLTATEHCERLHPDKVILRLAATIDYRQLPGGIRAVTGLQTSHPDVQISFPKDQLCALNGSYSRVQAALAQLLEHYGSSQSAENKDSVKSATPPYRSVQTTHYTQESVYQSKKHHKQMEKREKVRLDPQFDEWDSGIDRDRASTGYGREDTAQTLNPVLQVSEQPTTPEEDLSLIVDADMFQYLQKHCQKEYQHILKKFGVEVVDMTNQGLTTLFLQVASAGGEGGPELLKAARKAMSTFFQKNESKICRSQLLKSILSSRGGLRKALENLSVKFPKLLLKEDETNIYIIGGSSDVSEARRWLLMDFDKLRGAKDDVASLFGFPSYDSNSLNPAGGERAPFTMSTPEDALDDRINDILRSEEDEKRSEAAKKYKLAARFKDSGLAALGNRPTDYPFRGPSPSSRQGSGLMSKYDVLSGATGHSGERASPVLALNTNKDILFRSGNYVPSTVSLPMKSGLNSNFIEPQSKSPTSPLSTTQSNLGPALLPAGSGPSVRRANSFSGTPQQKAQLMDQKSKDDSSKSAVRPKASFGTNIETGVHHVEIRAPWKLWKHIKEAYSFQLDDLTSDVQMKESHPESGDLTVTLRGASAPTVRSCQLALQELIESVSEDFTENVLPLSELGVTSSADETLQACCAEVRSRFKKVTILMTKKDLLLLGPELLCSQVAATLLEVFSGDLSQISEQQTLSSFSSSSFSQINKDQLTDLHYNSKARAAAQTGGGQKWRTNHTSDFNETDLNGSVNESSARKHAVIKEKVKLTSAVERDEQKTDTVVNYLTAGCDKSEVKHANGVDSTTGRTEDVAPQNKGRNAHSAPSESTEQGHLDIPKESRSSREHLDRVCVCGRKESSLVRTECGVTLCSECLDTVHARCRVCHKADLTPQGVWGRMSSSRLQMSIPGHKKDLVIKITYNIPDGVQAEGHPSPGKPFKGGVFEAYLPDCESARRLLPRLQEAFRQGLTFTVAGKGTDARVTWDGIPHKTQVFGGKSGCGYPDTTYLSRLSHILASNGIQ</sequence>
<feature type="compositionally biased region" description="Polar residues" evidence="6">
    <location>
        <begin position="543"/>
        <end position="563"/>
    </location>
</feature>
<organism evidence="9 10">
    <name type="scientific">Betta splendens</name>
    <name type="common">Siamese fighting fish</name>
    <dbReference type="NCBI Taxonomy" id="158456"/>
    <lineage>
        <taxon>Eukaryota</taxon>
        <taxon>Metazoa</taxon>
        <taxon>Chordata</taxon>
        <taxon>Craniata</taxon>
        <taxon>Vertebrata</taxon>
        <taxon>Euteleostomi</taxon>
        <taxon>Actinopterygii</taxon>
        <taxon>Neopterygii</taxon>
        <taxon>Teleostei</taxon>
        <taxon>Neoteleostei</taxon>
        <taxon>Acanthomorphata</taxon>
        <taxon>Anabantaria</taxon>
        <taxon>Anabantiformes</taxon>
        <taxon>Anabantoidei</taxon>
        <taxon>Osphronemidae</taxon>
        <taxon>Betta</taxon>
    </lineage>
</organism>
<dbReference type="Pfam" id="PF23222">
    <property type="entry name" value="RRM_PARP14_1"/>
    <property type="match status" value="1"/>
</dbReference>
<keyword evidence="9" id="KW-1185">Reference proteome</keyword>
<dbReference type="Gene3D" id="3.30.70.330">
    <property type="match status" value="1"/>
</dbReference>
<dbReference type="InterPro" id="IPR057051">
    <property type="entry name" value="PARP14_RPM_1"/>
</dbReference>
<feature type="domain" description="PAR14-like first RRM" evidence="8">
    <location>
        <begin position="18"/>
        <end position="84"/>
    </location>
</feature>
<evidence type="ECO:0000256" key="4">
    <source>
        <dbReference type="ARBA" id="ARBA00022679"/>
    </source>
</evidence>
<dbReference type="Proteomes" id="UP000515150">
    <property type="component" value="Chromosome 8"/>
</dbReference>
<dbReference type="InParanoid" id="A0A6P7N7B1"/>
<gene>
    <name evidence="10" type="primary">si:busm1-163l24.3</name>
</gene>
<evidence type="ECO:0000259" key="8">
    <source>
        <dbReference type="Pfam" id="PF23222"/>
    </source>
</evidence>
<evidence type="ECO:0000256" key="2">
    <source>
        <dbReference type="ARBA" id="ARBA00004906"/>
    </source>
</evidence>
<feature type="compositionally biased region" description="Polar residues" evidence="6">
    <location>
        <begin position="808"/>
        <end position="825"/>
    </location>
</feature>
<proteinExistence type="predicted"/>
<keyword evidence="5" id="KW-0479">Metal-binding</keyword>
<evidence type="ECO:0000259" key="7">
    <source>
        <dbReference type="Pfam" id="PF18102"/>
    </source>
</evidence>
<dbReference type="PANTHER" id="PTHR12622">
    <property type="entry name" value="DELTEX-RELATED"/>
    <property type="match status" value="1"/>
</dbReference>
<evidence type="ECO:0000313" key="10">
    <source>
        <dbReference type="RefSeq" id="XP_029013759.1"/>
    </source>
</evidence>
<dbReference type="InterPro" id="IPR039398">
    <property type="entry name" value="Deltex_fam"/>
</dbReference>
<feature type="region of interest" description="Disordered" evidence="6">
    <location>
        <begin position="543"/>
        <end position="610"/>
    </location>
</feature>
<dbReference type="InterPro" id="IPR012677">
    <property type="entry name" value="Nucleotide-bd_a/b_plait_sf"/>
</dbReference>
<feature type="region of interest" description="Disordered" evidence="6">
    <location>
        <begin position="467"/>
        <end position="491"/>
    </location>
</feature>
<evidence type="ECO:0000256" key="3">
    <source>
        <dbReference type="ARBA" id="ARBA00012483"/>
    </source>
</evidence>
<feature type="region of interest" description="Disordered" evidence="6">
    <location>
        <begin position="867"/>
        <end position="911"/>
    </location>
</feature>
<dbReference type="InterPro" id="IPR039399">
    <property type="entry name" value="Deltex_C_sf"/>
</dbReference>
<name>A0A6P7N7B1_BETSP</name>
<dbReference type="Pfam" id="PF18102">
    <property type="entry name" value="DTC"/>
    <property type="match status" value="1"/>
</dbReference>
<reference evidence="10" key="1">
    <citation type="submission" date="2025-08" db="UniProtKB">
        <authorList>
            <consortium name="RefSeq"/>
        </authorList>
    </citation>
    <scope>IDENTIFICATION</scope>
</reference>
<dbReference type="EC" id="2.3.2.27" evidence="3"/>
<feature type="compositionally biased region" description="Low complexity" evidence="6">
    <location>
        <begin position="478"/>
        <end position="489"/>
    </location>
</feature>
<evidence type="ECO:0000256" key="6">
    <source>
        <dbReference type="SAM" id="MobiDB-lite"/>
    </source>
</evidence>
<dbReference type="OrthoDB" id="527344at2759"/>
<feature type="compositionally biased region" description="Polar residues" evidence="6">
    <location>
        <begin position="181"/>
        <end position="191"/>
    </location>
</feature>
<dbReference type="GO" id="GO:0046872">
    <property type="term" value="F:metal ion binding"/>
    <property type="evidence" value="ECO:0007669"/>
    <property type="project" value="UniProtKB-KW"/>
</dbReference>
<dbReference type="GeneID" id="114859874"/>
<feature type="region of interest" description="Disordered" evidence="6">
    <location>
        <begin position="796"/>
        <end position="827"/>
    </location>
</feature>
<dbReference type="GO" id="GO:0016567">
    <property type="term" value="P:protein ubiquitination"/>
    <property type="evidence" value="ECO:0007669"/>
    <property type="project" value="UniProtKB-UniPathway"/>
</dbReference>
<dbReference type="KEGG" id="bspl:114859874"/>
<dbReference type="GO" id="GO:0007219">
    <property type="term" value="P:Notch signaling pathway"/>
    <property type="evidence" value="ECO:0007669"/>
    <property type="project" value="InterPro"/>
</dbReference>
<evidence type="ECO:0000256" key="5">
    <source>
        <dbReference type="ARBA" id="ARBA00022723"/>
    </source>
</evidence>
<accession>A0A6P7N7B1</accession>
<protein>
    <recommendedName>
        <fullName evidence="3">RING-type E3 ubiquitin transferase</fullName>
        <ecNumber evidence="3">2.3.2.27</ecNumber>
    </recommendedName>
</protein>
<feature type="region of interest" description="Disordered" evidence="6">
    <location>
        <begin position="181"/>
        <end position="204"/>
    </location>
</feature>
<comment type="catalytic activity">
    <reaction evidence="1">
        <text>S-ubiquitinyl-[E2 ubiquitin-conjugating enzyme]-L-cysteine + [acceptor protein]-L-lysine = [E2 ubiquitin-conjugating enzyme]-L-cysteine + N(6)-ubiquitinyl-[acceptor protein]-L-lysine.</text>
        <dbReference type="EC" id="2.3.2.27"/>
    </reaction>
</comment>
<keyword evidence="4" id="KW-0808">Transferase</keyword>
<dbReference type="Gene3D" id="3.30.390.130">
    <property type="match status" value="1"/>
</dbReference>